<dbReference type="STRING" id="1193518.BN13_590004"/>
<feature type="compositionally biased region" description="Basic and acidic residues" evidence="1">
    <location>
        <begin position="75"/>
        <end position="87"/>
    </location>
</feature>
<keyword evidence="3" id="KW-1185">Reference proteome</keyword>
<dbReference type="Proteomes" id="UP000035720">
    <property type="component" value="Unassembled WGS sequence"/>
</dbReference>
<accession>A0A077MFR1</accession>
<evidence type="ECO:0000256" key="1">
    <source>
        <dbReference type="SAM" id="MobiDB-lite"/>
    </source>
</evidence>
<reference evidence="2 3" key="1">
    <citation type="journal article" date="2013" name="ISME J.">
        <title>A metabolic model for members of the genus Tetrasphaera involved in enhanced biological phosphorus removal.</title>
        <authorList>
            <person name="Kristiansen R."/>
            <person name="Nguyen H.T.T."/>
            <person name="Saunders A.M."/>
            <person name="Nielsen J.L."/>
            <person name="Wimmer R."/>
            <person name="Le V.Q."/>
            <person name="McIlroy S.J."/>
            <person name="Petrovski S."/>
            <person name="Seviour R.J."/>
            <person name="Calteau A."/>
            <person name="Nielsen K.L."/>
            <person name="Nielsen P.H."/>
        </authorList>
    </citation>
    <scope>NUCLEOTIDE SEQUENCE [LARGE SCALE GENOMIC DNA]</scope>
    <source>
        <strain evidence="2 3">Ben 74</strain>
    </source>
</reference>
<sequence>MSRWAAGADHVAAMIITGELEQVTPSQENAARLLAEDGRHLRSATVLAGEDPAGAYDLLYALPGPRATEVPARGGGDRSRRGGRGGDRAPTGPPAAPLG</sequence>
<protein>
    <submittedName>
        <fullName evidence="2">Uncharacterized protein</fullName>
    </submittedName>
</protein>
<dbReference type="EMBL" id="CAJC01000171">
    <property type="protein sequence ID" value="CCI54078.1"/>
    <property type="molecule type" value="Genomic_DNA"/>
</dbReference>
<gene>
    <name evidence="2" type="ORF">BN13_590004</name>
</gene>
<comment type="caution">
    <text evidence="2">The sequence shown here is derived from an EMBL/GenBank/DDBJ whole genome shotgun (WGS) entry which is preliminary data.</text>
</comment>
<name>A0A077MFR1_9MICO</name>
<evidence type="ECO:0000313" key="2">
    <source>
        <dbReference type="EMBL" id="CCI54078.1"/>
    </source>
</evidence>
<dbReference type="AlphaFoldDB" id="A0A077MFR1"/>
<dbReference type="OrthoDB" id="3728235at2"/>
<feature type="region of interest" description="Disordered" evidence="1">
    <location>
        <begin position="65"/>
        <end position="99"/>
    </location>
</feature>
<organism evidence="2 3">
    <name type="scientific">Nostocoides jenkinsii Ben 74</name>
    <dbReference type="NCBI Taxonomy" id="1193518"/>
    <lineage>
        <taxon>Bacteria</taxon>
        <taxon>Bacillati</taxon>
        <taxon>Actinomycetota</taxon>
        <taxon>Actinomycetes</taxon>
        <taxon>Micrococcales</taxon>
        <taxon>Intrasporangiaceae</taxon>
        <taxon>Nostocoides</taxon>
    </lineage>
</organism>
<evidence type="ECO:0000313" key="3">
    <source>
        <dbReference type="Proteomes" id="UP000035720"/>
    </source>
</evidence>
<proteinExistence type="predicted"/>